<dbReference type="PANTHER" id="PTHR43179:SF7">
    <property type="entry name" value="RHAMNOSYLTRANSFERASE WBBL"/>
    <property type="match status" value="1"/>
</dbReference>
<dbReference type="InterPro" id="IPR001173">
    <property type="entry name" value="Glyco_trans_2-like"/>
</dbReference>
<gene>
    <name evidence="2" type="ORF">GOB81_01755</name>
</gene>
<sequence>MTQNRKIETGGACDSQLTALQRCAAIRAIGVVFRCGLGRDPEPEAIRHYLPYVTDPTSGDVTAAMLLCLAQVVSLSEEFRRRCGPGDSLSEGFITTVLSSTPHQRSTARQRLLLQKCRSRAEALGFVASFPENLDCIEPFYLLYPNGAPPADDSAYALWTCLREDASAVVSRHAPRTENAPAFDFYMVVAPDSLRDAVQTLHALAGQAGVGWRLHVTTDADSFRMLAGVMRQEKIVGDLIQEDAGLLAGNSPWLAFLEPGDRLEAGALDRIVDSLRFTPDTVLLFTDEDRIDENGNHVHARLKAAWSDDQLLFGDTVGDFAVFSRQRVQEVLPDVRVLSDGDRQTWLYALKLAVVEGIDRRRVCHSSGILFHRLLRREVPELTRARAKEVASDHLARHRPDVRLLVSFWVPPMPDGSQRLRVEYPLPKGMPSVTVIIPTRDRPDLLRACLDGVLHHTDYARLEVLVVDNGSVEAETLALLEEIAAYPCVTVLRDDGVFNWARLNNEAVAGSESDLVLFLNDDVFVRHSDWLEDMVRQILRPGVGVVGARLLYPDDTVQHAGIVVTRDGATHLLRGAAAADAGYLDVLAVQRDLLAVTGACLLMRRSLFVQVGGLDEEFAVSCNDIDLCLRTIAAGWRVVWTPHATLTHLDGGTRGRDATPQQVVKHWGETARLVGRWHALMGKDPTLNPALRVTDHDLLLAEAATWRE</sequence>
<accession>A0ABX0JX02</accession>
<feature type="domain" description="Glycosyltransferase 2-like" evidence="1">
    <location>
        <begin position="434"/>
        <end position="606"/>
    </location>
</feature>
<dbReference type="SUPFAM" id="SSF53448">
    <property type="entry name" value="Nucleotide-diphospho-sugar transferases"/>
    <property type="match status" value="2"/>
</dbReference>
<dbReference type="Proteomes" id="UP000631653">
    <property type="component" value="Unassembled WGS sequence"/>
</dbReference>
<dbReference type="Gene3D" id="3.90.550.10">
    <property type="entry name" value="Spore Coat Polysaccharide Biosynthesis Protein SpsA, Chain A"/>
    <property type="match status" value="2"/>
</dbReference>
<keyword evidence="3" id="KW-1185">Reference proteome</keyword>
<dbReference type="Pfam" id="PF00535">
    <property type="entry name" value="Glycos_transf_2"/>
    <property type="match status" value="1"/>
</dbReference>
<organism evidence="2 3">
    <name type="scientific">Acetobacter conturbans</name>
    <dbReference type="NCBI Taxonomy" id="1737472"/>
    <lineage>
        <taxon>Bacteria</taxon>
        <taxon>Pseudomonadati</taxon>
        <taxon>Pseudomonadota</taxon>
        <taxon>Alphaproteobacteria</taxon>
        <taxon>Acetobacterales</taxon>
        <taxon>Acetobacteraceae</taxon>
        <taxon>Acetobacter</taxon>
    </lineage>
</organism>
<dbReference type="EMBL" id="WOSY01000001">
    <property type="protein sequence ID" value="NHN87364.1"/>
    <property type="molecule type" value="Genomic_DNA"/>
</dbReference>
<proteinExistence type="predicted"/>
<name>A0ABX0JX02_9PROT</name>
<dbReference type="InterPro" id="IPR029044">
    <property type="entry name" value="Nucleotide-diphossugar_trans"/>
</dbReference>
<evidence type="ECO:0000313" key="3">
    <source>
        <dbReference type="Proteomes" id="UP000631653"/>
    </source>
</evidence>
<dbReference type="CDD" id="cd04186">
    <property type="entry name" value="GT_2_like_c"/>
    <property type="match status" value="1"/>
</dbReference>
<dbReference type="PANTHER" id="PTHR43179">
    <property type="entry name" value="RHAMNOSYLTRANSFERASE WBBL"/>
    <property type="match status" value="1"/>
</dbReference>
<evidence type="ECO:0000259" key="1">
    <source>
        <dbReference type="Pfam" id="PF00535"/>
    </source>
</evidence>
<reference evidence="2 3" key="1">
    <citation type="journal article" date="2020" name="Int. J. Syst. Evol. Microbiol.">
        <title>Novel acetic acid bacteria from cider fermentations: Acetobacter conturbans sp. nov. and Acetobacter fallax sp. nov.</title>
        <authorList>
            <person name="Sombolestani A.S."/>
            <person name="Cleenwerck I."/>
            <person name="Cnockaert M."/>
            <person name="Borremans W."/>
            <person name="Wieme A.D."/>
            <person name="De Vuyst L."/>
            <person name="Vandamme P."/>
        </authorList>
    </citation>
    <scope>NUCLEOTIDE SEQUENCE [LARGE SCALE GENOMIC DNA]</scope>
    <source>
        <strain evidence="2 3">LMG 1627</strain>
    </source>
</reference>
<protein>
    <submittedName>
        <fullName evidence="2">Glycosyltransferase</fullName>
    </submittedName>
</protein>
<evidence type="ECO:0000313" key="2">
    <source>
        <dbReference type="EMBL" id="NHN87364.1"/>
    </source>
</evidence>
<comment type="caution">
    <text evidence="2">The sequence shown here is derived from an EMBL/GenBank/DDBJ whole genome shotgun (WGS) entry which is preliminary data.</text>
</comment>